<dbReference type="PANTHER" id="PTHR23028">
    <property type="entry name" value="ACETYLTRANSFERASE"/>
    <property type="match status" value="1"/>
</dbReference>
<feature type="domain" description="Acyltransferase 3" evidence="2">
    <location>
        <begin position="10"/>
        <end position="340"/>
    </location>
</feature>
<feature type="transmembrane region" description="Helical" evidence="1">
    <location>
        <begin position="86"/>
        <end position="105"/>
    </location>
</feature>
<dbReference type="GO" id="GO:0016747">
    <property type="term" value="F:acyltransferase activity, transferring groups other than amino-acyl groups"/>
    <property type="evidence" value="ECO:0007669"/>
    <property type="project" value="InterPro"/>
</dbReference>
<feature type="transmembrane region" description="Helical" evidence="1">
    <location>
        <begin position="320"/>
        <end position="344"/>
    </location>
</feature>
<dbReference type="EMBL" id="JAENII010000004">
    <property type="protein sequence ID" value="MBK1826678.1"/>
    <property type="molecule type" value="Genomic_DNA"/>
</dbReference>
<dbReference type="AlphaFoldDB" id="A0A934RBF0"/>
<dbReference type="RefSeq" id="WP_200277859.1">
    <property type="nucleotide sequence ID" value="NZ_JAENII010000004.1"/>
</dbReference>
<dbReference type="InterPro" id="IPR002656">
    <property type="entry name" value="Acyl_transf_3_dom"/>
</dbReference>
<proteinExistence type="predicted"/>
<accession>A0A934RBF0</accession>
<keyword evidence="4" id="KW-1185">Reference proteome</keyword>
<dbReference type="PANTHER" id="PTHR23028:SF53">
    <property type="entry name" value="ACYL_TRANSF_3 DOMAIN-CONTAINING PROTEIN"/>
    <property type="match status" value="1"/>
</dbReference>
<protein>
    <submittedName>
        <fullName evidence="3">Acyltransferase</fullName>
    </submittedName>
</protein>
<sequence length="361" mass="41589">MAFLMGATRNHQLDGWRAIAVVGVMWLHWAIPKWRGGIPFEIGLYFFLTLTGFLITRILLRTREQGEASGQPWMLRSFRDFQWRRALRILIPCYAAMLFGLLVRAPDLTAHPWVYFLHVSNFHIAWLPEWPFGTSHYWTLAIQQQFYLLWPLVIFLTPRRLLGASLFMLAALAPLSRVILQHRFPEIHHPGAITLCALDYLAGGSLLALAMHRGMKTDDRRLKGASWICLVAYAVLYTLDWNGRPVPGLRHLQQTFLTVSMAGLIAATLHGFRGWLGRFLTHPWVLHVSKLSYSLYLFHCLVPMGLGFVVPMLWDIDGTLGTATRLLCFFLTSWGVSWLSWKYIEQPLDHIRRRPNSEKEA</sequence>
<comment type="caution">
    <text evidence="3">The sequence shown here is derived from an EMBL/GenBank/DDBJ whole genome shotgun (WGS) entry which is preliminary data.</text>
</comment>
<feature type="transmembrane region" description="Helical" evidence="1">
    <location>
        <begin position="293"/>
        <end position="314"/>
    </location>
</feature>
<evidence type="ECO:0000259" key="2">
    <source>
        <dbReference type="Pfam" id="PF01757"/>
    </source>
</evidence>
<dbReference type="Proteomes" id="UP000658278">
    <property type="component" value="Unassembled WGS sequence"/>
</dbReference>
<organism evidence="3 4">
    <name type="scientific">Haloferula rosea</name>
    <dbReference type="NCBI Taxonomy" id="490093"/>
    <lineage>
        <taxon>Bacteria</taxon>
        <taxon>Pseudomonadati</taxon>
        <taxon>Verrucomicrobiota</taxon>
        <taxon>Verrucomicrobiia</taxon>
        <taxon>Verrucomicrobiales</taxon>
        <taxon>Verrucomicrobiaceae</taxon>
        <taxon>Haloferula</taxon>
    </lineage>
</organism>
<name>A0A934RBF0_9BACT</name>
<dbReference type="InterPro" id="IPR050879">
    <property type="entry name" value="Acyltransferase_3"/>
</dbReference>
<dbReference type="GO" id="GO:0009103">
    <property type="term" value="P:lipopolysaccharide biosynthetic process"/>
    <property type="evidence" value="ECO:0007669"/>
    <property type="project" value="TreeGrafter"/>
</dbReference>
<evidence type="ECO:0000313" key="3">
    <source>
        <dbReference type="EMBL" id="MBK1826678.1"/>
    </source>
</evidence>
<evidence type="ECO:0000313" key="4">
    <source>
        <dbReference type="Proteomes" id="UP000658278"/>
    </source>
</evidence>
<keyword evidence="1" id="KW-1133">Transmembrane helix</keyword>
<evidence type="ECO:0000256" key="1">
    <source>
        <dbReference type="SAM" id="Phobius"/>
    </source>
</evidence>
<keyword evidence="1" id="KW-0472">Membrane</keyword>
<feature type="transmembrane region" description="Helical" evidence="1">
    <location>
        <begin position="43"/>
        <end position="60"/>
    </location>
</feature>
<reference evidence="3" key="1">
    <citation type="submission" date="2021-01" db="EMBL/GenBank/DDBJ databases">
        <title>Modified the classification status of verrucomicrobia.</title>
        <authorList>
            <person name="Feng X."/>
        </authorList>
    </citation>
    <scope>NUCLEOTIDE SEQUENCE</scope>
    <source>
        <strain evidence="3">KCTC 22201</strain>
    </source>
</reference>
<feature type="transmembrane region" description="Helical" evidence="1">
    <location>
        <begin position="222"/>
        <end position="239"/>
    </location>
</feature>
<feature type="transmembrane region" description="Helical" evidence="1">
    <location>
        <begin position="161"/>
        <end position="180"/>
    </location>
</feature>
<gene>
    <name evidence="3" type="ORF">JIN81_06585</name>
</gene>
<feature type="transmembrane region" description="Helical" evidence="1">
    <location>
        <begin position="192"/>
        <end position="210"/>
    </location>
</feature>
<feature type="transmembrane region" description="Helical" evidence="1">
    <location>
        <begin position="15"/>
        <end position="31"/>
    </location>
</feature>
<keyword evidence="1" id="KW-0812">Transmembrane</keyword>
<keyword evidence="3" id="KW-0012">Acyltransferase</keyword>
<keyword evidence="3" id="KW-0808">Transferase</keyword>
<dbReference type="Pfam" id="PF01757">
    <property type="entry name" value="Acyl_transf_3"/>
    <property type="match status" value="1"/>
</dbReference>
<dbReference type="GO" id="GO:0016020">
    <property type="term" value="C:membrane"/>
    <property type="evidence" value="ECO:0007669"/>
    <property type="project" value="TreeGrafter"/>
</dbReference>
<feature type="transmembrane region" description="Helical" evidence="1">
    <location>
        <begin position="251"/>
        <end position="272"/>
    </location>
</feature>
<feature type="transmembrane region" description="Helical" evidence="1">
    <location>
        <begin position="137"/>
        <end position="156"/>
    </location>
</feature>